<dbReference type="PIRSF" id="PIRSF002741">
    <property type="entry name" value="MppA"/>
    <property type="match status" value="1"/>
</dbReference>
<dbReference type="FunFam" id="3.90.76.10:FF:000001">
    <property type="entry name" value="Oligopeptide ABC transporter substrate-binding protein"/>
    <property type="match status" value="1"/>
</dbReference>
<dbReference type="PANTHER" id="PTHR30290">
    <property type="entry name" value="PERIPLASMIC BINDING COMPONENT OF ABC TRANSPORTER"/>
    <property type="match status" value="1"/>
</dbReference>
<evidence type="ECO:0000313" key="8">
    <source>
        <dbReference type="Proteomes" id="UP000183900"/>
    </source>
</evidence>
<accession>A0A0K6I3A9</accession>
<dbReference type="GO" id="GO:1904680">
    <property type="term" value="F:peptide transmembrane transporter activity"/>
    <property type="evidence" value="ECO:0007669"/>
    <property type="project" value="TreeGrafter"/>
</dbReference>
<evidence type="ECO:0000256" key="1">
    <source>
        <dbReference type="ARBA" id="ARBA00004418"/>
    </source>
</evidence>
<dbReference type="GO" id="GO:0030288">
    <property type="term" value="C:outer membrane-bounded periplasmic space"/>
    <property type="evidence" value="ECO:0007669"/>
    <property type="project" value="TreeGrafter"/>
</dbReference>
<dbReference type="Gene3D" id="3.90.76.10">
    <property type="entry name" value="Dipeptide-binding Protein, Domain 1"/>
    <property type="match status" value="1"/>
</dbReference>
<keyword evidence="4 5" id="KW-0732">Signal</keyword>
<dbReference type="Pfam" id="PF00496">
    <property type="entry name" value="SBP_bac_5"/>
    <property type="match status" value="1"/>
</dbReference>
<feature type="chain" id="PRO_5005505119" evidence="5">
    <location>
        <begin position="25"/>
        <end position="528"/>
    </location>
</feature>
<comment type="similarity">
    <text evidence="2">Belongs to the bacterial solute-binding protein 5 family.</text>
</comment>
<dbReference type="PANTHER" id="PTHR30290:SF10">
    <property type="entry name" value="PERIPLASMIC OLIGOPEPTIDE-BINDING PROTEIN-RELATED"/>
    <property type="match status" value="1"/>
</dbReference>
<feature type="signal peptide" evidence="5">
    <location>
        <begin position="1"/>
        <end position="24"/>
    </location>
</feature>
<dbReference type="EMBL" id="CYHE01000008">
    <property type="protein sequence ID" value="CUA97605.1"/>
    <property type="molecule type" value="Genomic_DNA"/>
</dbReference>
<dbReference type="AlphaFoldDB" id="A0A0K6I3A9"/>
<evidence type="ECO:0000256" key="3">
    <source>
        <dbReference type="ARBA" id="ARBA00022448"/>
    </source>
</evidence>
<evidence type="ECO:0000259" key="6">
    <source>
        <dbReference type="Pfam" id="PF00496"/>
    </source>
</evidence>
<protein>
    <submittedName>
        <fullName evidence="7">ABC-type oligopeptide transport system, periplasmic component</fullName>
    </submittedName>
</protein>
<reference evidence="8" key="1">
    <citation type="submission" date="2015-08" db="EMBL/GenBank/DDBJ databases">
        <authorList>
            <person name="Varghese N."/>
        </authorList>
    </citation>
    <scope>NUCLEOTIDE SEQUENCE [LARGE SCALE GENOMIC DNA]</scope>
    <source>
        <strain evidence="8">DSM 23407</strain>
    </source>
</reference>
<evidence type="ECO:0000313" key="7">
    <source>
        <dbReference type="EMBL" id="CUA97605.1"/>
    </source>
</evidence>
<dbReference type="RefSeq" id="WP_055456070.1">
    <property type="nucleotide sequence ID" value="NZ_CYHE01000008.1"/>
</dbReference>
<feature type="domain" description="Solute-binding protein family 5" evidence="6">
    <location>
        <begin position="68"/>
        <end position="446"/>
    </location>
</feature>
<organism evidence="7 8">
    <name type="scientific">Pannonibacter indicus</name>
    <dbReference type="NCBI Taxonomy" id="466044"/>
    <lineage>
        <taxon>Bacteria</taxon>
        <taxon>Pseudomonadati</taxon>
        <taxon>Pseudomonadota</taxon>
        <taxon>Alphaproteobacteria</taxon>
        <taxon>Hyphomicrobiales</taxon>
        <taxon>Stappiaceae</taxon>
        <taxon>Pannonibacter</taxon>
    </lineage>
</organism>
<keyword evidence="8" id="KW-1185">Reference proteome</keyword>
<dbReference type="InterPro" id="IPR030678">
    <property type="entry name" value="Peptide/Ni-bd"/>
</dbReference>
<dbReference type="InterPro" id="IPR039424">
    <property type="entry name" value="SBP_5"/>
</dbReference>
<proteinExistence type="inferred from homology"/>
<keyword evidence="3" id="KW-0813">Transport</keyword>
<dbReference type="InterPro" id="IPR000914">
    <property type="entry name" value="SBP_5_dom"/>
</dbReference>
<evidence type="ECO:0000256" key="2">
    <source>
        <dbReference type="ARBA" id="ARBA00005695"/>
    </source>
</evidence>
<dbReference type="GO" id="GO:0015833">
    <property type="term" value="P:peptide transport"/>
    <property type="evidence" value="ECO:0007669"/>
    <property type="project" value="TreeGrafter"/>
</dbReference>
<dbReference type="OrthoDB" id="9803988at2"/>
<sequence>MFKSARMTALAAALLAATSFSAMAEMVYHRGNSADPETLDQHKTSTVYEGNILRDLYEGLVAYSAAGKIIPGVAESWTQSEDGRTYTFKLRGNAKWSNGDPVTAGDFVFSLRRIMNPETGAKYATVLYPILNAEAINKGEKQGEELGVKAVDDHTLEITLERPTPYFVDLLAHQTGLPVHPASVEKFGSDFVKAGNMVSNGAYMLAEFTPNAQIKMVKNPNFHDAANVAIDTVFYYPTEDRGAALRRFQAGELHSNDDVPTEQMAFIKKELADQFKPAPYLGTYYYALNMKDEALAKPEVRQALSMAIDREFLADEIWGGTMIAGYSLVPPGINNYGEPAYADYKDLPQIDREEKAIELMKQAGYGPDKPLKLTINYNTSENHKNTAVAIADMWKPLGVDVSLVNTDTKTHYAMLRDKQDFDVARAGWIGDYSDPQNFLFLVESDNAGFNYANYNNPDYDNLMKEAANTTDLEKRAAILKEAETIFMRDLPFIPMMYYASKNLVSPKLKGFETNLMDVHPTRWMSISE</sequence>
<dbReference type="CDD" id="cd08504">
    <property type="entry name" value="PBP2_OppA"/>
    <property type="match status" value="1"/>
</dbReference>
<dbReference type="Gene3D" id="3.10.105.10">
    <property type="entry name" value="Dipeptide-binding Protein, Domain 3"/>
    <property type="match status" value="1"/>
</dbReference>
<dbReference type="GO" id="GO:0043190">
    <property type="term" value="C:ATP-binding cassette (ABC) transporter complex"/>
    <property type="evidence" value="ECO:0007669"/>
    <property type="project" value="InterPro"/>
</dbReference>
<dbReference type="FunFam" id="3.10.105.10:FF:000001">
    <property type="entry name" value="Oligopeptide ABC transporter, oligopeptide-binding protein"/>
    <property type="match status" value="1"/>
</dbReference>
<comment type="subcellular location">
    <subcellularLocation>
        <location evidence="1">Periplasm</location>
    </subcellularLocation>
</comment>
<name>A0A0K6I3A9_9HYPH</name>
<evidence type="ECO:0000256" key="5">
    <source>
        <dbReference type="SAM" id="SignalP"/>
    </source>
</evidence>
<evidence type="ECO:0000256" key="4">
    <source>
        <dbReference type="ARBA" id="ARBA00022729"/>
    </source>
</evidence>
<dbReference type="Gene3D" id="3.40.190.10">
    <property type="entry name" value="Periplasmic binding protein-like II"/>
    <property type="match status" value="1"/>
</dbReference>
<dbReference type="SUPFAM" id="SSF53850">
    <property type="entry name" value="Periplasmic binding protein-like II"/>
    <property type="match status" value="1"/>
</dbReference>
<dbReference type="Proteomes" id="UP000183900">
    <property type="component" value="Unassembled WGS sequence"/>
</dbReference>
<gene>
    <name evidence="7" type="ORF">Ga0061067_10820</name>
</gene>